<comment type="caution">
    <text evidence="4">The sequence shown here is derived from an EMBL/GenBank/DDBJ whole genome shotgun (WGS) entry which is preliminary data.</text>
</comment>
<evidence type="ECO:0000313" key="3">
    <source>
        <dbReference type="EMBL" id="MBB5118948.1"/>
    </source>
</evidence>
<accession>A0A2N8P060</accession>
<dbReference type="OrthoDB" id="3454650at2"/>
<feature type="compositionally biased region" description="Basic and acidic residues" evidence="1">
    <location>
        <begin position="65"/>
        <end position="76"/>
    </location>
</feature>
<keyword evidence="5" id="KW-1185">Reference proteome</keyword>
<evidence type="ECO:0000313" key="6">
    <source>
        <dbReference type="Proteomes" id="UP000528608"/>
    </source>
</evidence>
<dbReference type="EMBL" id="LGUI01000002">
    <property type="protein sequence ID" value="PNE34407.1"/>
    <property type="molecule type" value="Genomic_DNA"/>
</dbReference>
<protein>
    <recommendedName>
        <fullName evidence="2">MoaF-like domain-containing protein</fullName>
    </recommendedName>
</protein>
<organism evidence="4 5">
    <name type="scientific">Streptomyces eurocidicus</name>
    <name type="common">Streptoverticillium eurocidicus</name>
    <dbReference type="NCBI Taxonomy" id="66423"/>
    <lineage>
        <taxon>Bacteria</taxon>
        <taxon>Bacillati</taxon>
        <taxon>Actinomycetota</taxon>
        <taxon>Actinomycetes</taxon>
        <taxon>Kitasatosporales</taxon>
        <taxon>Streptomycetaceae</taxon>
        <taxon>Streptomyces</taxon>
    </lineage>
</organism>
<dbReference type="Proteomes" id="UP000528608">
    <property type="component" value="Unassembled WGS sequence"/>
</dbReference>
<dbReference type="AlphaFoldDB" id="A0A2N8P060"/>
<feature type="region of interest" description="Disordered" evidence="1">
    <location>
        <begin position="1"/>
        <end position="22"/>
    </location>
</feature>
<reference evidence="3 6" key="3">
    <citation type="submission" date="2020-08" db="EMBL/GenBank/DDBJ databases">
        <title>Genomic Encyclopedia of Type Strains, Phase III (KMG-III): the genomes of soil and plant-associated and newly described type strains.</title>
        <authorList>
            <person name="Whitman W."/>
        </authorList>
    </citation>
    <scope>NUCLEOTIDE SEQUENCE [LARGE SCALE GENOMIC DNA]</scope>
    <source>
        <strain evidence="3 6">CECT 3259</strain>
    </source>
</reference>
<dbReference type="RefSeq" id="WP_102917467.1">
    <property type="nucleotide sequence ID" value="NZ_JACHJF010000005.1"/>
</dbReference>
<reference evidence="4" key="2">
    <citation type="submission" date="2015-07" db="EMBL/GenBank/DDBJ databases">
        <authorList>
            <person name="Noorani M."/>
        </authorList>
    </citation>
    <scope>NUCLEOTIDE SEQUENCE [LARGE SCALE GENOMIC DNA]</scope>
    <source>
        <strain evidence="4">ATCC 27428</strain>
    </source>
</reference>
<sequence>MLGLSPAVAHRGTGQDPAEGTVKVSHRELATGVYRLKRTEADGTNVEQAQDWRHRTVRAVIRFEQDGKRSTDRGDGELSLGALRQRAP</sequence>
<evidence type="ECO:0000259" key="2">
    <source>
        <dbReference type="Pfam" id="PF22036"/>
    </source>
</evidence>
<evidence type="ECO:0000313" key="5">
    <source>
        <dbReference type="Proteomes" id="UP000235945"/>
    </source>
</evidence>
<dbReference type="EMBL" id="JACHJF010000005">
    <property type="protein sequence ID" value="MBB5118948.1"/>
    <property type="molecule type" value="Genomic_DNA"/>
</dbReference>
<evidence type="ECO:0000313" key="4">
    <source>
        <dbReference type="EMBL" id="PNE34407.1"/>
    </source>
</evidence>
<evidence type="ECO:0000256" key="1">
    <source>
        <dbReference type="SAM" id="MobiDB-lite"/>
    </source>
</evidence>
<reference evidence="5" key="1">
    <citation type="submission" date="2015-07" db="EMBL/GenBank/DDBJ databases">
        <authorList>
            <person name="Graham D.E."/>
            <person name="Giannone R.J."/>
            <person name="Gulvik C.A."/>
            <person name="Hettich R.L."/>
            <person name="Klingeman D.M."/>
            <person name="Mahan K.M."/>
            <person name="Parry R.J."/>
            <person name="Spain J.C."/>
        </authorList>
    </citation>
    <scope>NUCLEOTIDE SEQUENCE [LARGE SCALE GENOMIC DNA]</scope>
    <source>
        <strain evidence="5">ATCC 27428</strain>
    </source>
</reference>
<feature type="region of interest" description="Disordered" evidence="1">
    <location>
        <begin position="65"/>
        <end position="88"/>
    </location>
</feature>
<name>A0A2N8P060_STREU</name>
<dbReference type="Proteomes" id="UP000235945">
    <property type="component" value="Unassembled WGS sequence"/>
</dbReference>
<gene>
    <name evidence="4" type="ORF">AF335_07330</name>
    <name evidence="3" type="ORF">FHS36_002381</name>
</gene>
<proteinExistence type="predicted"/>
<feature type="domain" description="MoaF-like" evidence="2">
    <location>
        <begin position="14"/>
        <end position="65"/>
    </location>
</feature>
<dbReference type="Pfam" id="PF22036">
    <property type="entry name" value="MoaF_like"/>
    <property type="match status" value="1"/>
</dbReference>
<dbReference type="InterPro" id="IPR053892">
    <property type="entry name" value="MoaF-like"/>
</dbReference>